<reference evidence="1" key="2">
    <citation type="journal article" date="2015" name="Antimicrob. Agents Chemother.">
        <title>Dissemination of blaOXA-23 in Acinetobacter spp. in China: Main Roles of Conjugative Plasmid pAZJ221 and Transposon Tn2009.</title>
        <authorList>
            <person name="Liu L.L."/>
            <person name="Ji S.J."/>
            <person name="Ruan Z."/>
            <person name="Fu Y."/>
            <person name="Fu Y.Q."/>
            <person name="Wang Y.F."/>
            <person name="Yu Y.S."/>
        </authorList>
    </citation>
    <scope>NUCLEOTIDE SEQUENCE</scope>
    <source>
        <strain evidence="1">A221</strain>
        <plasmid evidence="1">pAZJ221</plasmid>
    </source>
</reference>
<gene>
    <name evidence="1" type="ORF">NG19_0087</name>
</gene>
<reference evidence="1" key="1">
    <citation type="submission" date="2014-10" db="EMBL/GenBank/DDBJ databases">
        <authorList>
            <person name="Liu L."/>
            <person name="Ji S."/>
            <person name="Ruan Z."/>
            <person name="Fu Y."/>
            <person name="Fu Y."/>
            <person name="Wang Y."/>
            <person name="Yu Y."/>
        </authorList>
    </citation>
    <scope>NUCLEOTIDE SEQUENCE</scope>
    <source>
        <strain evidence="1">A221</strain>
        <plasmid evidence="1">pAZJ221</plasmid>
    </source>
</reference>
<keyword evidence="1" id="KW-0614">Plasmid</keyword>
<name>A0A0C4XXP1_ACIBA</name>
<sequence length="103" mass="11962">MNTYTKIAINYFKNLLSVSEQNNGLKYSESMQNPKHIACNETTFFITQIENSIVIIDCDHESFLPYSIDACLDFTSNSVKEAAEKAIDYYCQIRDHYFELINQ</sequence>
<dbReference type="PATRIC" id="fig|470.1402.peg.462"/>
<protein>
    <submittedName>
        <fullName evidence="1">Uncharacterized protein</fullName>
    </submittedName>
</protein>
<organism evidence="1">
    <name type="scientific">Acinetobacter baumannii</name>
    <dbReference type="NCBI Taxonomy" id="470"/>
    <lineage>
        <taxon>Bacteria</taxon>
        <taxon>Pseudomonadati</taxon>
        <taxon>Pseudomonadota</taxon>
        <taxon>Gammaproteobacteria</taxon>
        <taxon>Moraxellales</taxon>
        <taxon>Moraxellaceae</taxon>
        <taxon>Acinetobacter</taxon>
        <taxon>Acinetobacter calcoaceticus/baumannii complex</taxon>
    </lineage>
</organism>
<accession>A0A0C4XXP1</accession>
<evidence type="ECO:0000313" key="1">
    <source>
        <dbReference type="EMBL" id="AJF79923.1"/>
    </source>
</evidence>
<proteinExistence type="predicted"/>
<dbReference type="AlphaFoldDB" id="A0A0C4XXP1"/>
<dbReference type="RefSeq" id="WP_001099722.1">
    <property type="nucleotide sequence ID" value="NZ_CP018144.1"/>
</dbReference>
<geneLocation type="plasmid" evidence="1">
    <name>pAZJ221</name>
</geneLocation>
<dbReference type="EMBL" id="KM922672">
    <property type="protein sequence ID" value="AJF79923.1"/>
    <property type="molecule type" value="Genomic_DNA"/>
</dbReference>